<feature type="non-terminal residue" evidence="2">
    <location>
        <position position="30"/>
    </location>
</feature>
<accession>A0A382VXW3</accession>
<name>A0A382VXW3_9ZZZZ</name>
<sequence length="30" mass="3402">MSRWEKISTPDTADNFSIEINGNNSEETKS</sequence>
<dbReference type="AlphaFoldDB" id="A0A382VXW3"/>
<gene>
    <name evidence="2" type="ORF">METZ01_LOCUS404158</name>
</gene>
<feature type="region of interest" description="Disordered" evidence="1">
    <location>
        <begin position="1"/>
        <end position="30"/>
    </location>
</feature>
<evidence type="ECO:0000313" key="2">
    <source>
        <dbReference type="EMBL" id="SVD51304.1"/>
    </source>
</evidence>
<evidence type="ECO:0000256" key="1">
    <source>
        <dbReference type="SAM" id="MobiDB-lite"/>
    </source>
</evidence>
<organism evidence="2">
    <name type="scientific">marine metagenome</name>
    <dbReference type="NCBI Taxonomy" id="408172"/>
    <lineage>
        <taxon>unclassified sequences</taxon>
        <taxon>metagenomes</taxon>
        <taxon>ecological metagenomes</taxon>
    </lineage>
</organism>
<reference evidence="2" key="1">
    <citation type="submission" date="2018-05" db="EMBL/GenBank/DDBJ databases">
        <authorList>
            <person name="Lanie J.A."/>
            <person name="Ng W.-L."/>
            <person name="Kazmierczak K.M."/>
            <person name="Andrzejewski T.M."/>
            <person name="Davidsen T.M."/>
            <person name="Wayne K.J."/>
            <person name="Tettelin H."/>
            <person name="Glass J.I."/>
            <person name="Rusch D."/>
            <person name="Podicherti R."/>
            <person name="Tsui H.-C.T."/>
            <person name="Winkler M.E."/>
        </authorList>
    </citation>
    <scope>NUCLEOTIDE SEQUENCE</scope>
</reference>
<dbReference type="EMBL" id="UINC01155449">
    <property type="protein sequence ID" value="SVD51304.1"/>
    <property type="molecule type" value="Genomic_DNA"/>
</dbReference>
<feature type="compositionally biased region" description="Polar residues" evidence="1">
    <location>
        <begin position="9"/>
        <end position="30"/>
    </location>
</feature>
<protein>
    <submittedName>
        <fullName evidence="2">Uncharacterized protein</fullName>
    </submittedName>
</protein>
<proteinExistence type="predicted"/>